<dbReference type="PANTHER" id="PTHR43861:SF1">
    <property type="entry name" value="TRANS-ACONITATE 2-METHYLTRANSFERASE"/>
    <property type="match status" value="1"/>
</dbReference>
<name>A0A074MG49_ERYLO</name>
<dbReference type="STRING" id="1044.EH31_03660"/>
<dbReference type="PANTHER" id="PTHR43861">
    <property type="entry name" value="TRANS-ACONITATE 2-METHYLTRANSFERASE-RELATED"/>
    <property type="match status" value="1"/>
</dbReference>
<sequence>MNTRAAFDERRYTHSVTNTLPQFWARFGGLPDVAGKHVLDFGCARGAMVHTVLEAGAESAAGIDINPDYISFATAKHADQWSGKAQFIYGDIREETLEPADIITSCNVMEHVMALPETLAALVQCAKPGGELFIGFSPLWHSPFGHHRLMETRLPWAHLPRKNRAFLDRLIDDEGNSPESIQELGFNGATPADFRAALKGLPVEIISARRNVATHPLKQLAMKAMLAPSLIPALEKYVTIGIYWHLRRTK</sequence>
<proteinExistence type="predicted"/>
<accession>A0A074MG49</accession>
<gene>
    <name evidence="1" type="ORF">EH31_03660</name>
</gene>
<evidence type="ECO:0000313" key="1">
    <source>
        <dbReference type="EMBL" id="KEO91780.1"/>
    </source>
</evidence>
<protein>
    <submittedName>
        <fullName evidence="1">Uncharacterized protein</fullName>
    </submittedName>
</protein>
<dbReference type="Gene3D" id="3.40.50.150">
    <property type="entry name" value="Vaccinia Virus protein VP39"/>
    <property type="match status" value="1"/>
</dbReference>
<dbReference type="Proteomes" id="UP000027647">
    <property type="component" value="Unassembled WGS sequence"/>
</dbReference>
<dbReference type="InterPro" id="IPR029063">
    <property type="entry name" value="SAM-dependent_MTases_sf"/>
</dbReference>
<organism evidence="1 2">
    <name type="scientific">Erythrobacter longus</name>
    <dbReference type="NCBI Taxonomy" id="1044"/>
    <lineage>
        <taxon>Bacteria</taxon>
        <taxon>Pseudomonadati</taxon>
        <taxon>Pseudomonadota</taxon>
        <taxon>Alphaproteobacteria</taxon>
        <taxon>Sphingomonadales</taxon>
        <taxon>Erythrobacteraceae</taxon>
        <taxon>Erythrobacter/Porphyrobacter group</taxon>
        <taxon>Erythrobacter</taxon>
    </lineage>
</organism>
<evidence type="ECO:0000313" key="2">
    <source>
        <dbReference type="Proteomes" id="UP000027647"/>
    </source>
</evidence>
<dbReference type="eggNOG" id="COG2264">
    <property type="taxonomic scope" value="Bacteria"/>
</dbReference>
<dbReference type="OrthoDB" id="9777638at2"/>
<dbReference type="SUPFAM" id="SSF53335">
    <property type="entry name" value="S-adenosyl-L-methionine-dependent methyltransferases"/>
    <property type="match status" value="1"/>
</dbReference>
<dbReference type="CDD" id="cd02440">
    <property type="entry name" value="AdoMet_MTases"/>
    <property type="match status" value="1"/>
</dbReference>
<dbReference type="Pfam" id="PF13489">
    <property type="entry name" value="Methyltransf_23"/>
    <property type="match status" value="1"/>
</dbReference>
<reference evidence="1 2" key="1">
    <citation type="submission" date="2014-04" db="EMBL/GenBank/DDBJ databases">
        <title>A comprehensive comparison of genomes of Erythrobacter spp. strains.</title>
        <authorList>
            <person name="Zheng Q."/>
        </authorList>
    </citation>
    <scope>NUCLEOTIDE SEQUENCE [LARGE SCALE GENOMIC DNA]</scope>
    <source>
        <strain evidence="1 2">DSM 6997</strain>
    </source>
</reference>
<dbReference type="RefSeq" id="WP_034958120.1">
    <property type="nucleotide sequence ID" value="NZ_JMIW01000001.1"/>
</dbReference>
<dbReference type="EMBL" id="JMIW01000001">
    <property type="protein sequence ID" value="KEO91780.1"/>
    <property type="molecule type" value="Genomic_DNA"/>
</dbReference>
<keyword evidence="2" id="KW-1185">Reference proteome</keyword>
<dbReference type="AlphaFoldDB" id="A0A074MG49"/>
<comment type="caution">
    <text evidence="1">The sequence shown here is derived from an EMBL/GenBank/DDBJ whole genome shotgun (WGS) entry which is preliminary data.</text>
</comment>